<dbReference type="InterPro" id="IPR045584">
    <property type="entry name" value="Pilin-like"/>
</dbReference>
<organism evidence="7">
    <name type="scientific">uncultured marine type-A Synechococcus GOM 3M9</name>
    <dbReference type="NCBI Taxonomy" id="364149"/>
    <lineage>
        <taxon>Bacteria</taxon>
        <taxon>Bacillati</taxon>
        <taxon>Cyanobacteriota</taxon>
        <taxon>Cyanophyceae</taxon>
        <taxon>Synechococcales</taxon>
        <taxon>Synechococcaceae</taxon>
        <taxon>Synechococcus</taxon>
        <taxon>environmental samples</taxon>
    </lineage>
</organism>
<name>Q0QKW5_9SYNE</name>
<dbReference type="SUPFAM" id="SSF54523">
    <property type="entry name" value="Pili subunits"/>
    <property type="match status" value="1"/>
</dbReference>
<dbReference type="GO" id="GO:0016020">
    <property type="term" value="C:membrane"/>
    <property type="evidence" value="ECO:0007669"/>
    <property type="project" value="UniProtKB-SubCell"/>
</dbReference>
<dbReference type="EMBL" id="DQ325538">
    <property type="protein sequence ID" value="ABD96214.1"/>
    <property type="molecule type" value="Genomic_DNA"/>
</dbReference>
<dbReference type="Pfam" id="PF07963">
    <property type="entry name" value="N_methyl"/>
    <property type="match status" value="1"/>
</dbReference>
<keyword evidence="2" id="KW-0488">Methylation</keyword>
<reference evidence="7" key="1">
    <citation type="journal article" date="2006" name="Mar. Ecol. Prog. Ser.">
        <title>Gene diversity and organization in rbcL-containing genome fragments from uncultivated Synechococcus in the Gulf of Mexico.</title>
        <authorList>
            <person name="John D.E."/>
            <person name="Wawrik B."/>
            <person name="Tabita F.R."/>
            <person name="Paul J.H."/>
        </authorList>
    </citation>
    <scope>NUCLEOTIDE SEQUENCE</scope>
</reference>
<dbReference type="GO" id="GO:0043683">
    <property type="term" value="P:type IV pilus assembly"/>
    <property type="evidence" value="ECO:0007669"/>
    <property type="project" value="InterPro"/>
</dbReference>
<evidence type="ECO:0000256" key="4">
    <source>
        <dbReference type="ARBA" id="ARBA00022989"/>
    </source>
</evidence>
<keyword evidence="4 6" id="KW-1133">Transmembrane helix</keyword>
<comment type="subcellular location">
    <subcellularLocation>
        <location evidence="1">Membrane</location>
        <topology evidence="1">Single-pass membrane protein</topology>
    </subcellularLocation>
</comment>
<dbReference type="Gene3D" id="3.30.700.10">
    <property type="entry name" value="Glycoprotein, Type 4 Pilin"/>
    <property type="match status" value="1"/>
</dbReference>
<accession>Q0QKW5</accession>
<evidence type="ECO:0000256" key="2">
    <source>
        <dbReference type="ARBA" id="ARBA00022481"/>
    </source>
</evidence>
<sequence>MNTFRPKNKKSIFRQEWSTGFTLTELLIAIAITGILSSISLPIYTRQITKTKQSEAAGILTNLQTSIASYIDEYSAHPTQWGDLAKIAVVMTNNGPIQDSDSAGLNTSKIMQNEAYNMSITVDSSNSDNYIITAIPTDSSDYNVKACIDVSNGASDLKMGMRDANTAVADCALTCVGASSCTATTATAATTSS</sequence>
<evidence type="ECO:0000256" key="1">
    <source>
        <dbReference type="ARBA" id="ARBA00004167"/>
    </source>
</evidence>
<protein>
    <submittedName>
        <fullName evidence="7">Pillin</fullName>
    </submittedName>
</protein>
<keyword evidence="3 6" id="KW-0812">Transmembrane</keyword>
<evidence type="ECO:0000256" key="5">
    <source>
        <dbReference type="ARBA" id="ARBA00023136"/>
    </source>
</evidence>
<evidence type="ECO:0000256" key="6">
    <source>
        <dbReference type="SAM" id="Phobius"/>
    </source>
</evidence>
<evidence type="ECO:0000313" key="7">
    <source>
        <dbReference type="EMBL" id="ABD96214.1"/>
    </source>
</evidence>
<dbReference type="PANTHER" id="PTHR30093:SF44">
    <property type="entry name" value="TYPE II SECRETION SYSTEM CORE PROTEIN G"/>
    <property type="match status" value="1"/>
</dbReference>
<feature type="transmembrane region" description="Helical" evidence="6">
    <location>
        <begin position="21"/>
        <end position="44"/>
    </location>
</feature>
<evidence type="ECO:0000256" key="3">
    <source>
        <dbReference type="ARBA" id="ARBA00022692"/>
    </source>
</evidence>
<keyword evidence="5 6" id="KW-0472">Membrane</keyword>
<proteinExistence type="predicted"/>
<dbReference type="InterPro" id="IPR012902">
    <property type="entry name" value="N_methyl_site"/>
</dbReference>
<dbReference type="PANTHER" id="PTHR30093">
    <property type="entry name" value="GENERAL SECRETION PATHWAY PROTEIN G"/>
    <property type="match status" value="1"/>
</dbReference>
<dbReference type="Pfam" id="PF16732">
    <property type="entry name" value="ComP_DUS"/>
    <property type="match status" value="1"/>
</dbReference>
<dbReference type="NCBIfam" id="TIGR02532">
    <property type="entry name" value="IV_pilin_GFxxxE"/>
    <property type="match status" value="1"/>
</dbReference>
<dbReference type="AlphaFoldDB" id="Q0QKW5"/>
<dbReference type="InterPro" id="IPR031982">
    <property type="entry name" value="PilE-like"/>
</dbReference>